<dbReference type="InterPro" id="IPR051135">
    <property type="entry name" value="Gal/GlcNAc/GalNAc_ST"/>
</dbReference>
<dbReference type="EMBL" id="DS469589">
    <property type="protein sequence ID" value="EDO40592.1"/>
    <property type="molecule type" value="Genomic_DNA"/>
</dbReference>
<gene>
    <name evidence="3" type="ORF">NEMVEDRAFT_v1g207646</name>
</gene>
<feature type="compositionally biased region" description="Basic and acidic residues" evidence="1">
    <location>
        <begin position="152"/>
        <end position="162"/>
    </location>
</feature>
<feature type="domain" description="Sulfotransferase" evidence="2">
    <location>
        <begin position="244"/>
        <end position="550"/>
    </location>
</feature>
<dbReference type="Pfam" id="PF00685">
    <property type="entry name" value="Sulfotransfer_1"/>
    <property type="match status" value="1"/>
</dbReference>
<organism evidence="3 4">
    <name type="scientific">Nematostella vectensis</name>
    <name type="common">Starlet sea anemone</name>
    <dbReference type="NCBI Taxonomy" id="45351"/>
    <lineage>
        <taxon>Eukaryota</taxon>
        <taxon>Metazoa</taxon>
        <taxon>Cnidaria</taxon>
        <taxon>Anthozoa</taxon>
        <taxon>Hexacorallia</taxon>
        <taxon>Actiniaria</taxon>
        <taxon>Edwardsiidae</taxon>
        <taxon>Nematostella</taxon>
    </lineage>
</organism>
<dbReference type="PANTHER" id="PTHR10704">
    <property type="entry name" value="CARBOHYDRATE SULFOTRANSFERASE"/>
    <property type="match status" value="1"/>
</dbReference>
<evidence type="ECO:0000313" key="4">
    <source>
        <dbReference type="Proteomes" id="UP000001593"/>
    </source>
</evidence>
<proteinExistence type="predicted"/>
<keyword evidence="4" id="KW-1185">Reference proteome</keyword>
<dbReference type="PANTHER" id="PTHR10704:SF44">
    <property type="entry name" value="LD35051P-RELATED"/>
    <property type="match status" value="1"/>
</dbReference>
<dbReference type="InterPro" id="IPR027417">
    <property type="entry name" value="P-loop_NTPase"/>
</dbReference>
<dbReference type="SUPFAM" id="SSF52540">
    <property type="entry name" value="P-loop containing nucleoside triphosphate hydrolases"/>
    <property type="match status" value="1"/>
</dbReference>
<dbReference type="InParanoid" id="A7S6P5"/>
<dbReference type="GO" id="GO:0001517">
    <property type="term" value="F:N-acetylglucosamine 6-O-sulfotransferase activity"/>
    <property type="evidence" value="ECO:0000318"/>
    <property type="project" value="GO_Central"/>
</dbReference>
<feature type="region of interest" description="Disordered" evidence="1">
    <location>
        <begin position="69"/>
        <end position="193"/>
    </location>
</feature>
<evidence type="ECO:0000256" key="1">
    <source>
        <dbReference type="SAM" id="MobiDB-lite"/>
    </source>
</evidence>
<accession>A7S6P5</accession>
<sequence>MFRHFFRLHMGFSLVMLVLKAVMSVVFMYRSIKYDEKTLEDSLQALNTKVQQQLLDSPKLKRLLERMDAEDKANTARENEPITRVGTDTVGRGRVNDASKYQDDKSTRSESERAVIKNRYDPSIRLDADSAPSEERDSQKIQEDTESGTSRNQERSIARQDNEIAANQIRDNSGARQDNEIAPNQIQDNSVARQDNEIAANQIRDNSGARLDVAIVPNEKREVATSNRENINLDEKAPKKKRKSLLIFGHDRSGTTFLSRMFNADPKIFNVYEPLWVTQHSFKPSAGAREILDVLKGLLGCKFSTTPSGITFLANISEWWSIRVNSNAMMSRHFCSIRDGKGENCLDMSRDSKRTDRVCREEYKHSVTKIATARTPQHKIATLLPRLLDENPDVDIRVLHVVRDPRGNVHSRLKLKWFPDHPHPRFDGMVKEICDDIVENMKYVKKQKEMDAQEVKRNRFMTVTYREIAGSPLETARKIYDFAGFQMDDALAQWIKKSTKPSKETLRKELEQPYSHVRNATGNADRWQKESPVGRVRAIERICQPLMRLLGLKRMETHEEG</sequence>
<dbReference type="Proteomes" id="UP000001593">
    <property type="component" value="Unassembled WGS sequence"/>
</dbReference>
<feature type="compositionally biased region" description="Basic and acidic residues" evidence="1">
    <location>
        <begin position="69"/>
        <end position="81"/>
    </location>
</feature>
<dbReference type="OMA" id="ARQDNEI"/>
<feature type="compositionally biased region" description="Basic and acidic residues" evidence="1">
    <location>
        <begin position="94"/>
        <end position="143"/>
    </location>
</feature>
<dbReference type="KEGG" id="nve:5512294"/>
<dbReference type="GO" id="GO:0006044">
    <property type="term" value="P:N-acetylglucosamine metabolic process"/>
    <property type="evidence" value="ECO:0000318"/>
    <property type="project" value="GO_Central"/>
</dbReference>
<dbReference type="eggNOG" id="ENOG502RGC5">
    <property type="taxonomic scope" value="Eukaryota"/>
</dbReference>
<dbReference type="FunFam" id="3.40.50.300:FF:003242">
    <property type="entry name" value="Predicted protein"/>
    <property type="match status" value="1"/>
</dbReference>
<dbReference type="GO" id="GO:0006790">
    <property type="term" value="P:sulfur compound metabolic process"/>
    <property type="evidence" value="ECO:0000318"/>
    <property type="project" value="GO_Central"/>
</dbReference>
<dbReference type="InterPro" id="IPR000863">
    <property type="entry name" value="Sulfotransferase_dom"/>
</dbReference>
<dbReference type="Gene3D" id="3.40.50.300">
    <property type="entry name" value="P-loop containing nucleotide triphosphate hydrolases"/>
    <property type="match status" value="1"/>
</dbReference>
<evidence type="ECO:0000313" key="3">
    <source>
        <dbReference type="EMBL" id="EDO40592.1"/>
    </source>
</evidence>
<dbReference type="AlphaFoldDB" id="A7S6P5"/>
<dbReference type="HOGENOM" id="CLU_486011_0_0_1"/>
<dbReference type="PhylomeDB" id="A7S6P5"/>
<name>A7S6P5_NEMVE</name>
<dbReference type="OrthoDB" id="6138663at2759"/>
<evidence type="ECO:0000259" key="2">
    <source>
        <dbReference type="Pfam" id="PF00685"/>
    </source>
</evidence>
<protein>
    <recommendedName>
        <fullName evidence="2">Sulfotransferase domain-containing protein</fullName>
    </recommendedName>
</protein>
<reference evidence="3 4" key="1">
    <citation type="journal article" date="2007" name="Science">
        <title>Sea anemone genome reveals ancestral eumetazoan gene repertoire and genomic organization.</title>
        <authorList>
            <person name="Putnam N.H."/>
            <person name="Srivastava M."/>
            <person name="Hellsten U."/>
            <person name="Dirks B."/>
            <person name="Chapman J."/>
            <person name="Salamov A."/>
            <person name="Terry A."/>
            <person name="Shapiro H."/>
            <person name="Lindquist E."/>
            <person name="Kapitonov V.V."/>
            <person name="Jurka J."/>
            <person name="Genikhovich G."/>
            <person name="Grigoriev I.V."/>
            <person name="Lucas S.M."/>
            <person name="Steele R.E."/>
            <person name="Finnerty J.R."/>
            <person name="Technau U."/>
            <person name="Martindale M.Q."/>
            <person name="Rokhsar D.S."/>
        </authorList>
    </citation>
    <scope>NUCLEOTIDE SEQUENCE [LARGE SCALE GENOMIC DNA]</scope>
    <source>
        <strain evidence="4">CH2 X CH6</strain>
    </source>
</reference>
<feature type="compositionally biased region" description="Polar residues" evidence="1">
    <location>
        <begin position="169"/>
        <end position="193"/>
    </location>
</feature>